<dbReference type="Proteomes" id="UP000663937">
    <property type="component" value="Chromosome"/>
</dbReference>
<proteinExistence type="predicted"/>
<name>A0A8A4ZGB6_9MICO</name>
<accession>A0A8A4ZGB6</accession>
<dbReference type="InterPro" id="IPR013974">
    <property type="entry name" value="SAF"/>
</dbReference>
<dbReference type="KEGG" id="psic:J4E96_03170"/>
<evidence type="ECO:0000313" key="2">
    <source>
        <dbReference type="EMBL" id="QTE30039.1"/>
    </source>
</evidence>
<sequence>MVALASALAIVGALGASWLVGSAGDRVAVVALARDVAYGSAIESTDLTVTDVAVDGSVATVPASDVDAVVGKFAAGDLVAGALLARKQVTSEIPPAAGQVLVPLPVSANRLPAGGLRPRDRVLIVDTPTADADPPTTAPSSVEAEVMRIGSADLNGVSVVDVVAPTRDGPTLAARAATGRFALVVLPRQVP</sequence>
<dbReference type="CDD" id="cd11614">
    <property type="entry name" value="SAF_CpaB_FlgA_like"/>
    <property type="match status" value="1"/>
</dbReference>
<gene>
    <name evidence="2" type="ORF">J4E96_03170</name>
</gene>
<dbReference type="Pfam" id="PF08666">
    <property type="entry name" value="SAF"/>
    <property type="match status" value="1"/>
</dbReference>
<organism evidence="2 3">
    <name type="scientific">Pengzhenrongella sicca</name>
    <dbReference type="NCBI Taxonomy" id="2819238"/>
    <lineage>
        <taxon>Bacteria</taxon>
        <taxon>Bacillati</taxon>
        <taxon>Actinomycetota</taxon>
        <taxon>Actinomycetes</taxon>
        <taxon>Micrococcales</taxon>
        <taxon>Pengzhenrongella</taxon>
    </lineage>
</organism>
<evidence type="ECO:0000313" key="3">
    <source>
        <dbReference type="Proteomes" id="UP000663937"/>
    </source>
</evidence>
<feature type="domain" description="SAF" evidence="1">
    <location>
        <begin position="28"/>
        <end position="87"/>
    </location>
</feature>
<dbReference type="AlphaFoldDB" id="A0A8A4ZGB6"/>
<dbReference type="EMBL" id="CP071868">
    <property type="protein sequence ID" value="QTE30039.1"/>
    <property type="molecule type" value="Genomic_DNA"/>
</dbReference>
<dbReference type="RefSeq" id="WP_227424355.1">
    <property type="nucleotide sequence ID" value="NZ_CP071868.1"/>
</dbReference>
<reference evidence="2" key="1">
    <citation type="submission" date="2021-03" db="EMBL/GenBank/DDBJ databases">
        <title>Pengzhenrongella sicca gen. nov., sp. nov., a new member of suborder Micrococcineae isolated from High-Arctic tundra soil.</title>
        <authorList>
            <person name="Peng F."/>
        </authorList>
    </citation>
    <scope>NUCLEOTIDE SEQUENCE</scope>
    <source>
        <strain evidence="2">LRZ-2</strain>
    </source>
</reference>
<protein>
    <submittedName>
        <fullName evidence="2">SAF domain-containing protein</fullName>
    </submittedName>
</protein>
<keyword evidence="3" id="KW-1185">Reference proteome</keyword>
<evidence type="ECO:0000259" key="1">
    <source>
        <dbReference type="Pfam" id="PF08666"/>
    </source>
</evidence>